<feature type="domain" description="Peptidase A1" evidence="6">
    <location>
        <begin position="39"/>
        <end position="386"/>
    </location>
</feature>
<keyword evidence="2 3" id="KW-0064">Aspartyl protease</keyword>
<dbReference type="InterPro" id="IPR001461">
    <property type="entry name" value="Aspartic_peptidase_A1"/>
</dbReference>
<evidence type="ECO:0000256" key="2">
    <source>
        <dbReference type="ARBA" id="ARBA00022750"/>
    </source>
</evidence>
<dbReference type="GO" id="GO:0004190">
    <property type="term" value="F:aspartic-type endopeptidase activity"/>
    <property type="evidence" value="ECO:0007669"/>
    <property type="project" value="UniProtKB-KW"/>
</dbReference>
<dbReference type="CDD" id="cd05471">
    <property type="entry name" value="pepsin_like"/>
    <property type="match status" value="1"/>
</dbReference>
<evidence type="ECO:0000256" key="5">
    <source>
        <dbReference type="SAM" id="Phobius"/>
    </source>
</evidence>
<dbReference type="PROSITE" id="PS00141">
    <property type="entry name" value="ASP_PROTEASE"/>
    <property type="match status" value="1"/>
</dbReference>
<accession>F8Q0A1</accession>
<evidence type="ECO:0000256" key="3">
    <source>
        <dbReference type="RuleBase" id="RU000454"/>
    </source>
</evidence>
<dbReference type="AlphaFoldDB" id="F8Q0A1"/>
<dbReference type="HOGENOM" id="CLU_014988_0_0_1"/>
<evidence type="ECO:0000256" key="4">
    <source>
        <dbReference type="SAM" id="MobiDB-lite"/>
    </source>
</evidence>
<feature type="transmembrane region" description="Helical" evidence="5">
    <location>
        <begin position="447"/>
        <end position="468"/>
    </location>
</feature>
<dbReference type="SUPFAM" id="SSF50630">
    <property type="entry name" value="Acid proteases"/>
    <property type="match status" value="1"/>
</dbReference>
<reference evidence="8" key="1">
    <citation type="journal article" date="2011" name="Science">
        <title>The plant cell wall-decomposing machinery underlies the functional diversity of forest fungi.</title>
        <authorList>
            <person name="Eastwood D.C."/>
            <person name="Floudas D."/>
            <person name="Binder M."/>
            <person name="Majcherczyk A."/>
            <person name="Schneider P."/>
            <person name="Aerts A."/>
            <person name="Asiegbu F.O."/>
            <person name="Baker S.E."/>
            <person name="Barry K."/>
            <person name="Bendiksby M."/>
            <person name="Blumentritt M."/>
            <person name="Coutinho P.M."/>
            <person name="Cullen D."/>
            <person name="de Vries R.P."/>
            <person name="Gathman A."/>
            <person name="Goodell B."/>
            <person name="Henrissat B."/>
            <person name="Ihrmark K."/>
            <person name="Kauserud H."/>
            <person name="Kohler A."/>
            <person name="LaButti K."/>
            <person name="Lapidus A."/>
            <person name="Lavin J.L."/>
            <person name="Lee Y.-H."/>
            <person name="Lindquist E."/>
            <person name="Lilly W."/>
            <person name="Lucas S."/>
            <person name="Morin E."/>
            <person name="Murat C."/>
            <person name="Oguiza J.A."/>
            <person name="Park J."/>
            <person name="Pisabarro A.G."/>
            <person name="Riley R."/>
            <person name="Rosling A."/>
            <person name="Salamov A."/>
            <person name="Schmidt O."/>
            <person name="Schmutz J."/>
            <person name="Skrede I."/>
            <person name="Stenlid J."/>
            <person name="Wiebenga A."/>
            <person name="Xie X."/>
            <person name="Kuees U."/>
            <person name="Hibbett D.S."/>
            <person name="Hoffmeister D."/>
            <person name="Hoegberg N."/>
            <person name="Martin F."/>
            <person name="Grigoriev I.V."/>
            <person name="Watkinson S.C."/>
        </authorList>
    </citation>
    <scope>NUCLEOTIDE SEQUENCE [LARGE SCALE GENOMIC DNA]</scope>
    <source>
        <strain evidence="8">strain S7.3</strain>
    </source>
</reference>
<keyword evidence="3" id="KW-0645">Protease</keyword>
<dbReference type="Pfam" id="PF00026">
    <property type="entry name" value="Asp"/>
    <property type="match status" value="1"/>
</dbReference>
<evidence type="ECO:0000256" key="1">
    <source>
        <dbReference type="ARBA" id="ARBA00007447"/>
    </source>
</evidence>
<dbReference type="GO" id="GO:0006508">
    <property type="term" value="P:proteolysis"/>
    <property type="evidence" value="ECO:0007669"/>
    <property type="project" value="UniProtKB-KW"/>
</dbReference>
<name>F8Q0A1_SERL3</name>
<dbReference type="PROSITE" id="PS51767">
    <property type="entry name" value="PEPTIDASE_A1"/>
    <property type="match status" value="1"/>
</dbReference>
<dbReference type="eggNOG" id="KOG1339">
    <property type="taxonomic scope" value="Eukaryota"/>
</dbReference>
<evidence type="ECO:0000313" key="8">
    <source>
        <dbReference type="Proteomes" id="UP000008063"/>
    </source>
</evidence>
<dbReference type="InterPro" id="IPR034164">
    <property type="entry name" value="Pepsin-like_dom"/>
</dbReference>
<evidence type="ECO:0000259" key="6">
    <source>
        <dbReference type="PROSITE" id="PS51767"/>
    </source>
</evidence>
<keyword evidence="8" id="KW-1185">Reference proteome</keyword>
<dbReference type="Proteomes" id="UP000008063">
    <property type="component" value="Unassembled WGS sequence"/>
</dbReference>
<dbReference type="STRING" id="936435.F8Q0A1"/>
<dbReference type="InterPro" id="IPR001969">
    <property type="entry name" value="Aspartic_peptidase_AS"/>
</dbReference>
<dbReference type="OMA" id="SSPMYDI"/>
<dbReference type="InterPro" id="IPR021109">
    <property type="entry name" value="Peptidase_aspartic_dom_sf"/>
</dbReference>
<dbReference type="InParanoid" id="F8Q0A1"/>
<keyword evidence="5" id="KW-0472">Membrane</keyword>
<comment type="similarity">
    <text evidence="1 3">Belongs to the peptidase A1 family.</text>
</comment>
<dbReference type="EMBL" id="GL945481">
    <property type="protein sequence ID" value="EGN97768.1"/>
    <property type="molecule type" value="Genomic_DNA"/>
</dbReference>
<dbReference type="PRINTS" id="PR00792">
    <property type="entry name" value="PEPSIN"/>
</dbReference>
<evidence type="ECO:0000313" key="7">
    <source>
        <dbReference type="EMBL" id="EGN97768.1"/>
    </source>
</evidence>
<dbReference type="OrthoDB" id="2747330at2759"/>
<keyword evidence="5" id="KW-1133">Transmembrane helix</keyword>
<sequence length="709" mass="75201">MDKGKERASFSVRSEGNGGNDGLVLNLDMVATSFDSVAYTVPVLVGSSQQNLSLQVDTGSSDLWIASTSCSTSPCSDTKGRLYNPKSSNPTGQSFKINYLLGAVSGPIVWDQVQLGTYNISNQALAAATSVTSEPLSYSFDGILGLALPLNSLIAQTITPQTNNDADGAALSSNIFSMTPDTTAPSSPFFSLVLARPGSSALPSLLGIGRHPSSIVPDPSKILYSTLIADDVGILYWKTTLQAITVYVNSESKPVTLPLSISGNGFPTALLDSGVPTIVTTSNIANGIYGALGIGVASDGNYYVPCRTPLNLTITLAGQPELPVHPLDLTAEPSGQSTAQSCIGLIQADDNALSAYTNIGDMILGVPFMRNVYTVMAYEQPNSNGTFDTSIHTGINPSLGLLGLTNATSAMGEFNKVRLLNQPLDPGQPSSTTIPDGGKKLSVGVKVLLGLVGFVGLCILLFLLRWFLTRRKWPRRGTEGGAPGPKDDFAAYQLARRNSQSSVDGPSENTLRTLRYETYMRKKLMSEYTMSSGRTRVGQDPEGYEEDNEFGIKMSHRVNSGLPEVCADEPWEEHMPRQPDLRPDTPTSPDFFPPAHQRTASELAGAPPNISVPLLAHRKDYSRADDFMDGIDMAEFGGRRGSMAGVGTAARGSRIDPDLRHTRVGSDGSTGSGMSVGSRFSRAPVVAPREEPGPPHASSEENDAGRGGP</sequence>
<dbReference type="InterPro" id="IPR033121">
    <property type="entry name" value="PEPTIDASE_A1"/>
</dbReference>
<dbReference type="PANTHER" id="PTHR47966">
    <property type="entry name" value="BETA-SITE APP-CLEAVING ENZYME, ISOFORM A-RELATED"/>
    <property type="match status" value="1"/>
</dbReference>
<keyword evidence="5" id="KW-0812">Transmembrane</keyword>
<keyword evidence="3" id="KW-0378">Hydrolase</keyword>
<proteinExistence type="inferred from homology"/>
<feature type="region of interest" description="Disordered" evidence="4">
    <location>
        <begin position="636"/>
        <end position="709"/>
    </location>
</feature>
<gene>
    <name evidence="7" type="ORF">SERLA73DRAFT_74036</name>
</gene>
<protein>
    <recommendedName>
        <fullName evidence="6">Peptidase A1 domain-containing protein</fullName>
    </recommendedName>
</protein>
<dbReference type="PANTHER" id="PTHR47966:SF57">
    <property type="entry name" value="PEPTIDASE A1 DOMAIN-CONTAINING PROTEIN"/>
    <property type="match status" value="1"/>
</dbReference>
<organism evidence="8">
    <name type="scientific">Serpula lacrymans var. lacrymans (strain S7.3)</name>
    <name type="common">Dry rot fungus</name>
    <dbReference type="NCBI Taxonomy" id="936435"/>
    <lineage>
        <taxon>Eukaryota</taxon>
        <taxon>Fungi</taxon>
        <taxon>Dikarya</taxon>
        <taxon>Basidiomycota</taxon>
        <taxon>Agaricomycotina</taxon>
        <taxon>Agaricomycetes</taxon>
        <taxon>Agaricomycetidae</taxon>
        <taxon>Boletales</taxon>
        <taxon>Coniophorineae</taxon>
        <taxon>Serpulaceae</taxon>
        <taxon>Serpula</taxon>
    </lineage>
</organism>
<dbReference type="Gene3D" id="2.40.70.10">
    <property type="entry name" value="Acid Proteases"/>
    <property type="match status" value="2"/>
</dbReference>